<evidence type="ECO:0000313" key="2">
    <source>
        <dbReference type="EMBL" id="BBY72450.1"/>
    </source>
</evidence>
<dbReference type="EMBL" id="AP022597">
    <property type="protein sequence ID" value="BBY72450.1"/>
    <property type="molecule type" value="Genomic_DNA"/>
</dbReference>
<dbReference type="PROSITE" id="PS51674">
    <property type="entry name" value="4FE4S_WBL"/>
    <property type="match status" value="1"/>
</dbReference>
<feature type="domain" description="4Fe-4S Wbl-type" evidence="1">
    <location>
        <begin position="25"/>
        <end position="81"/>
    </location>
</feature>
<dbReference type="RefSeq" id="WP_342351915.1">
    <property type="nucleotide sequence ID" value="NZ_NCXN01000006.1"/>
</dbReference>
<gene>
    <name evidence="2" type="ORF">MPRI_46370</name>
</gene>
<evidence type="ECO:0000259" key="1">
    <source>
        <dbReference type="PROSITE" id="PS51674"/>
    </source>
</evidence>
<accession>A0ABN6AYE8</accession>
<evidence type="ECO:0000313" key="3">
    <source>
        <dbReference type="Proteomes" id="UP000466578"/>
    </source>
</evidence>
<keyword evidence="3" id="KW-1185">Reference proteome</keyword>
<dbReference type="InterPro" id="IPR034768">
    <property type="entry name" value="4FE4S_WBL"/>
</dbReference>
<protein>
    <recommendedName>
        <fullName evidence="1">4Fe-4S Wbl-type domain-containing protein</fullName>
    </recommendedName>
</protein>
<reference evidence="2 3" key="1">
    <citation type="journal article" date="2019" name="Emerg. Microbes Infect.">
        <title>Comprehensive subspecies identification of 175 nontuberculous mycobacteria species based on 7547 genomic profiles.</title>
        <authorList>
            <person name="Matsumoto Y."/>
            <person name="Kinjo T."/>
            <person name="Motooka D."/>
            <person name="Nabeya D."/>
            <person name="Jung N."/>
            <person name="Uechi K."/>
            <person name="Horii T."/>
            <person name="Iida T."/>
            <person name="Fujita J."/>
            <person name="Nakamura S."/>
        </authorList>
    </citation>
    <scope>NUCLEOTIDE SEQUENCE [LARGE SCALE GENOMIC DNA]</scope>
    <source>
        <strain evidence="2 3">JCM 30622</strain>
    </source>
</reference>
<dbReference type="Proteomes" id="UP000466578">
    <property type="component" value="Chromosome"/>
</dbReference>
<dbReference type="Pfam" id="PF02467">
    <property type="entry name" value="Whib"/>
    <property type="match status" value="1"/>
</dbReference>
<sequence length="122" mass="13138">MARDHPMNISDLVGALSTPHFPGAACVGQHAIFDAAESDPAAALAVCASCSALARCREWAADQKWPAGVVVGGQITRAKSRPRPVPVVLTLEERAEQLYRHWQAHQKQAQDQRTATKRAAST</sequence>
<name>A0ABN6AYE8_9MYCO</name>
<proteinExistence type="predicted"/>
<organism evidence="2 3">
    <name type="scientific">Mycobacterium paraintracellulare</name>
    <dbReference type="NCBI Taxonomy" id="1138383"/>
    <lineage>
        <taxon>Bacteria</taxon>
        <taxon>Bacillati</taxon>
        <taxon>Actinomycetota</taxon>
        <taxon>Actinomycetes</taxon>
        <taxon>Mycobacteriales</taxon>
        <taxon>Mycobacteriaceae</taxon>
        <taxon>Mycobacterium</taxon>
        <taxon>Mycobacterium avium complex (MAC)</taxon>
    </lineage>
</organism>